<keyword evidence="19 26" id="KW-0675">Receptor</keyword>
<reference evidence="26" key="1">
    <citation type="journal article" date="2023" name="Mol. Ecol. Resour.">
        <title>Chromosome-level genome assembly of a triploid poplar Populus alba 'Berolinensis'.</title>
        <authorList>
            <person name="Chen S."/>
            <person name="Yu Y."/>
            <person name="Wang X."/>
            <person name="Wang S."/>
            <person name="Zhang T."/>
            <person name="Zhou Y."/>
            <person name="He R."/>
            <person name="Meng N."/>
            <person name="Wang Y."/>
            <person name="Liu W."/>
            <person name="Liu Z."/>
            <person name="Liu J."/>
            <person name="Guo Q."/>
            <person name="Huang H."/>
            <person name="Sederoff R.R."/>
            <person name="Wang G."/>
            <person name="Qu G."/>
            <person name="Chen S."/>
        </authorList>
    </citation>
    <scope>NUCLEOTIDE SEQUENCE</scope>
    <source>
        <strain evidence="26">SC-2020</strain>
    </source>
</reference>
<dbReference type="Gene3D" id="3.30.200.20">
    <property type="entry name" value="Phosphorylase Kinase, domain 1"/>
    <property type="match status" value="1"/>
</dbReference>
<dbReference type="FunFam" id="1.10.510.10:FF:000358">
    <property type="entry name" value="Putative leucine-rich repeat receptor-like serine/threonine-protein kinase"/>
    <property type="match status" value="1"/>
</dbReference>
<dbReference type="SMART" id="SM00220">
    <property type="entry name" value="S_TKc"/>
    <property type="match status" value="1"/>
</dbReference>
<evidence type="ECO:0000256" key="19">
    <source>
        <dbReference type="ARBA" id="ARBA00023170"/>
    </source>
</evidence>
<dbReference type="SMART" id="SM00369">
    <property type="entry name" value="LRR_TYP"/>
    <property type="match status" value="10"/>
</dbReference>
<dbReference type="InterPro" id="IPR000719">
    <property type="entry name" value="Prot_kinase_dom"/>
</dbReference>
<evidence type="ECO:0000256" key="6">
    <source>
        <dbReference type="ARBA" id="ARBA00022475"/>
    </source>
</evidence>
<comment type="catalytic activity">
    <reaction evidence="22">
        <text>L-seryl-[protein] + ATP = O-phospho-L-seryl-[protein] + ADP + H(+)</text>
        <dbReference type="Rhea" id="RHEA:17989"/>
        <dbReference type="Rhea" id="RHEA-COMP:9863"/>
        <dbReference type="Rhea" id="RHEA-COMP:11604"/>
        <dbReference type="ChEBI" id="CHEBI:15378"/>
        <dbReference type="ChEBI" id="CHEBI:29999"/>
        <dbReference type="ChEBI" id="CHEBI:30616"/>
        <dbReference type="ChEBI" id="CHEBI:83421"/>
        <dbReference type="ChEBI" id="CHEBI:456216"/>
        <dbReference type="EC" id="2.7.11.1"/>
    </reaction>
</comment>
<dbReference type="InterPro" id="IPR013210">
    <property type="entry name" value="LRR_N_plant-typ"/>
</dbReference>
<comment type="subcellular location">
    <subcellularLocation>
        <location evidence="1">Cell membrane</location>
        <topology evidence="1">Single-pass membrane protein</topology>
    </subcellularLocation>
    <subcellularLocation>
        <location evidence="2">Membrane</location>
        <topology evidence="2">Single-pass type I membrane protein</topology>
    </subcellularLocation>
</comment>
<dbReference type="SUPFAM" id="SSF56112">
    <property type="entry name" value="Protein kinase-like (PK-like)"/>
    <property type="match status" value="1"/>
</dbReference>
<dbReference type="InterPro" id="IPR011009">
    <property type="entry name" value="Kinase-like_dom_sf"/>
</dbReference>
<dbReference type="Gene3D" id="3.80.10.10">
    <property type="entry name" value="Ribonuclease Inhibitor"/>
    <property type="match status" value="4"/>
</dbReference>
<dbReference type="SUPFAM" id="SSF52047">
    <property type="entry name" value="RNI-like"/>
    <property type="match status" value="1"/>
</dbReference>
<dbReference type="EC" id="2.7.11.1" evidence="5"/>
<dbReference type="Gene3D" id="1.10.510.10">
    <property type="entry name" value="Transferase(Phosphotransferase) domain 1"/>
    <property type="match status" value="1"/>
</dbReference>
<dbReference type="SUPFAM" id="SSF52058">
    <property type="entry name" value="L domain-like"/>
    <property type="match status" value="1"/>
</dbReference>
<keyword evidence="12" id="KW-0732">Signal</keyword>
<dbReference type="Proteomes" id="UP001164929">
    <property type="component" value="Chromosome 3"/>
</dbReference>
<organism evidence="26 27">
    <name type="scientific">Populus alba x Populus x berolinensis</name>
    <dbReference type="NCBI Taxonomy" id="444605"/>
    <lineage>
        <taxon>Eukaryota</taxon>
        <taxon>Viridiplantae</taxon>
        <taxon>Streptophyta</taxon>
        <taxon>Embryophyta</taxon>
        <taxon>Tracheophyta</taxon>
        <taxon>Spermatophyta</taxon>
        <taxon>Magnoliopsida</taxon>
        <taxon>eudicotyledons</taxon>
        <taxon>Gunneridae</taxon>
        <taxon>Pentapetalae</taxon>
        <taxon>rosids</taxon>
        <taxon>fabids</taxon>
        <taxon>Malpighiales</taxon>
        <taxon>Salicaceae</taxon>
        <taxon>Saliceae</taxon>
        <taxon>Populus</taxon>
    </lineage>
</organism>
<evidence type="ECO:0000256" key="23">
    <source>
        <dbReference type="PROSITE-ProRule" id="PRU10141"/>
    </source>
</evidence>
<dbReference type="PANTHER" id="PTHR48056">
    <property type="entry name" value="LRR RECEPTOR-LIKE SERINE/THREONINE-PROTEIN KINASE-RELATED"/>
    <property type="match status" value="1"/>
</dbReference>
<sequence length="1121" mass="123825">MNLPRQFPSQLLLYKSLFKTCQLLSTSFFPSCPNSILKSMKGTCFLNFITSFLLLVTMAYSAMEVTNITADQTALLALKAHLTDPHNVLANNWSTTASVCSWIGVACGAPRYRVSGLNLSHMSLSGYIPSEIGNLSFLAFLSIRNNTFQGSLPNELANLLHLEYLDFGFNSFTGDIPPSLGSLPELKSLLLEANFFSGNLPLSLLNISSLQTINISYNQLHGFMPSSIFSRSSLYTIDLRFNELSGEIPTDIFNHLPELRGIYFSRNRLSGSIPRTIGNCTMIEEINLSENNLTGVLPPELGGLSNLKTLRIDDNALIGNVPSALFNISAIEVIGMYANLLSGSLPPTMGLFMPNLRELRLGGNELEGTIPSSISNASTLAVVDLSNNSFTGLIPGTLGNLRQLQVLNLANNHLTSESSTPQLSILSALENCKNLRRIYLSVNPLNTTLPISFGNLSSSLEQFWADECNLKGNIPNTIGNLSSLIALSLANNELTSVVPTATERLTNLQLLNLQGNQLEGNITDNLCHSDSLFHLSLGGNKLSGSIPECLGNLTTLRHLNLSSNNFTSTIPLSLGNLAGILVLNLSSNFLSGSLPLVFRQLMVAVEIDLSRNQLSGQIPNSTWDLKNLAYLSLATNRLQGPIPGSLSFAVSLEFLDLSHNSLSGLIPKSLETLLHLKYFNVSFNVLQGEIPSEGPFRKFSAQSYVMNNGLCGSPRLHVPPCKTYALRGSTVTLVFLLELILPLIAATMAALFIFIWLRCPNKNVRPNLVNTRFTYRDLEKATDRFGEGNLLGRGSFGSVYKGTLRDGKIVAIKVFDAENEVCCRSFEVEREVMCNACHPNIITIFCSSNAVNFKALVIEYMVNGSLDKWLYTHNYSLDILQRLDIMINTASALEYLHSGCSRIIIHGDLKPSNILLDEDMISRLSDFSISQFLKRDGQHNSSGPSLFLGTIGYVAPEYGIHGIVSTETDVYSFGILLMETFTGKKPTDEMFGGEMSLRSWIMETLPSEIERVVDPCLLQNEEEYFHAKTTCSSDIMRLALMCTSESPVERLNMKVVVDTLDEIKRLFIRNISGDNPGESNLEELDPNRIRNNMKKFVKWRRETLLPNLEWRLPDYQYETNS</sequence>
<evidence type="ECO:0000256" key="24">
    <source>
        <dbReference type="SAM" id="Phobius"/>
    </source>
</evidence>
<evidence type="ECO:0000256" key="8">
    <source>
        <dbReference type="ARBA" id="ARBA00022553"/>
    </source>
</evidence>
<keyword evidence="16 23" id="KW-0067">ATP-binding</keyword>
<evidence type="ECO:0000259" key="25">
    <source>
        <dbReference type="PROSITE" id="PS50011"/>
    </source>
</evidence>
<evidence type="ECO:0000256" key="14">
    <source>
        <dbReference type="ARBA" id="ARBA00022741"/>
    </source>
</evidence>
<dbReference type="PROSITE" id="PS00108">
    <property type="entry name" value="PROTEIN_KINASE_ST"/>
    <property type="match status" value="1"/>
</dbReference>
<keyword evidence="10" id="KW-0808">Transferase</keyword>
<keyword evidence="11 24" id="KW-0812">Transmembrane</keyword>
<dbReference type="InterPro" id="IPR032675">
    <property type="entry name" value="LRR_dom_sf"/>
</dbReference>
<keyword evidence="14 23" id="KW-0547">Nucleotide-binding</keyword>
<evidence type="ECO:0000256" key="12">
    <source>
        <dbReference type="ARBA" id="ARBA00022729"/>
    </source>
</evidence>
<comment type="similarity">
    <text evidence="4">Belongs to the RLP family.</text>
</comment>
<evidence type="ECO:0000313" key="26">
    <source>
        <dbReference type="EMBL" id="KAJ7004374.1"/>
    </source>
</evidence>
<comment type="similarity">
    <text evidence="3">Belongs to the protein kinase superfamily. Ser/Thr protein kinase family.</text>
</comment>
<evidence type="ECO:0000256" key="5">
    <source>
        <dbReference type="ARBA" id="ARBA00012513"/>
    </source>
</evidence>
<dbReference type="InterPro" id="IPR050647">
    <property type="entry name" value="Plant_LRR-RLKs"/>
</dbReference>
<dbReference type="InterPro" id="IPR008271">
    <property type="entry name" value="Ser/Thr_kinase_AS"/>
</dbReference>
<evidence type="ECO:0000256" key="10">
    <source>
        <dbReference type="ARBA" id="ARBA00022679"/>
    </source>
</evidence>
<evidence type="ECO:0000256" key="4">
    <source>
        <dbReference type="ARBA" id="ARBA00009592"/>
    </source>
</evidence>
<dbReference type="GO" id="GO:0005886">
    <property type="term" value="C:plasma membrane"/>
    <property type="evidence" value="ECO:0007669"/>
    <property type="project" value="UniProtKB-SubCell"/>
</dbReference>
<evidence type="ECO:0000256" key="17">
    <source>
        <dbReference type="ARBA" id="ARBA00022989"/>
    </source>
</evidence>
<evidence type="ECO:0000256" key="2">
    <source>
        <dbReference type="ARBA" id="ARBA00004479"/>
    </source>
</evidence>
<keyword evidence="6" id="KW-1003">Cell membrane</keyword>
<dbReference type="Pfam" id="PF00069">
    <property type="entry name" value="Pkinase"/>
    <property type="match status" value="1"/>
</dbReference>
<keyword evidence="9" id="KW-0433">Leucine-rich repeat</keyword>
<evidence type="ECO:0000256" key="9">
    <source>
        <dbReference type="ARBA" id="ARBA00022614"/>
    </source>
</evidence>
<protein>
    <recommendedName>
        <fullName evidence="5">non-specific serine/threonine protein kinase</fullName>
        <ecNumber evidence="5">2.7.11.1</ecNumber>
    </recommendedName>
</protein>
<evidence type="ECO:0000256" key="7">
    <source>
        <dbReference type="ARBA" id="ARBA00022527"/>
    </source>
</evidence>
<feature type="binding site" evidence="23">
    <location>
        <position position="813"/>
    </location>
    <ligand>
        <name>ATP</name>
        <dbReference type="ChEBI" id="CHEBI:30616"/>
    </ligand>
</feature>
<evidence type="ECO:0000256" key="1">
    <source>
        <dbReference type="ARBA" id="ARBA00004162"/>
    </source>
</evidence>
<dbReference type="AlphaFoldDB" id="A0AAD6WBE6"/>
<feature type="domain" description="Protein kinase" evidence="25">
    <location>
        <begin position="785"/>
        <end position="1068"/>
    </location>
</feature>
<dbReference type="FunFam" id="3.80.10.10:FF:000413">
    <property type="entry name" value="Inactive leucine-rich repeat receptor-like protein kinase"/>
    <property type="match status" value="1"/>
</dbReference>
<dbReference type="Pfam" id="PF08263">
    <property type="entry name" value="LRRNT_2"/>
    <property type="match status" value="1"/>
</dbReference>
<dbReference type="GO" id="GO:0005524">
    <property type="term" value="F:ATP binding"/>
    <property type="evidence" value="ECO:0007669"/>
    <property type="project" value="UniProtKB-UniRule"/>
</dbReference>
<dbReference type="EMBL" id="JAQIZT010000003">
    <property type="protein sequence ID" value="KAJ7004374.1"/>
    <property type="molecule type" value="Genomic_DNA"/>
</dbReference>
<evidence type="ECO:0000256" key="22">
    <source>
        <dbReference type="ARBA" id="ARBA00048679"/>
    </source>
</evidence>
<evidence type="ECO:0000256" key="13">
    <source>
        <dbReference type="ARBA" id="ARBA00022737"/>
    </source>
</evidence>
<dbReference type="Pfam" id="PF13855">
    <property type="entry name" value="LRR_8"/>
    <property type="match status" value="3"/>
</dbReference>
<dbReference type="FunFam" id="3.80.10.10:FF:000275">
    <property type="entry name" value="Leucine-rich repeat receptor-like protein kinase"/>
    <property type="match status" value="1"/>
</dbReference>
<accession>A0AAD6WBE6</accession>
<dbReference type="FunFam" id="3.80.10.10:FF:000095">
    <property type="entry name" value="LRR receptor-like serine/threonine-protein kinase GSO1"/>
    <property type="match status" value="1"/>
</dbReference>
<evidence type="ECO:0000313" key="27">
    <source>
        <dbReference type="Proteomes" id="UP001164929"/>
    </source>
</evidence>
<dbReference type="PROSITE" id="PS00107">
    <property type="entry name" value="PROTEIN_KINASE_ATP"/>
    <property type="match status" value="1"/>
</dbReference>
<keyword evidence="27" id="KW-1185">Reference proteome</keyword>
<feature type="transmembrane region" description="Helical" evidence="24">
    <location>
        <begin position="44"/>
        <end position="63"/>
    </location>
</feature>
<keyword evidence="17 24" id="KW-1133">Transmembrane helix</keyword>
<dbReference type="InterPro" id="IPR001611">
    <property type="entry name" value="Leu-rich_rpt"/>
</dbReference>
<keyword evidence="8" id="KW-0597">Phosphoprotein</keyword>
<dbReference type="GO" id="GO:0033612">
    <property type="term" value="F:receptor serine/threonine kinase binding"/>
    <property type="evidence" value="ECO:0007669"/>
    <property type="project" value="TreeGrafter"/>
</dbReference>
<dbReference type="PANTHER" id="PTHR48056:SF73">
    <property type="entry name" value="LRR RECEPTOR-LIKE SERINE_THREONINE-PROTEIN KINASE EFR"/>
    <property type="match status" value="1"/>
</dbReference>
<evidence type="ECO:0000256" key="21">
    <source>
        <dbReference type="ARBA" id="ARBA00047899"/>
    </source>
</evidence>
<dbReference type="InterPro" id="IPR017441">
    <property type="entry name" value="Protein_kinase_ATP_BS"/>
</dbReference>
<keyword evidence="13" id="KW-0677">Repeat</keyword>
<evidence type="ECO:0000256" key="20">
    <source>
        <dbReference type="ARBA" id="ARBA00023180"/>
    </source>
</evidence>
<proteinExistence type="inferred from homology"/>
<keyword evidence="18 24" id="KW-0472">Membrane</keyword>
<name>A0AAD6WBE6_9ROSI</name>
<keyword evidence="15 26" id="KW-0418">Kinase</keyword>
<keyword evidence="7" id="KW-0723">Serine/threonine-protein kinase</keyword>
<evidence type="ECO:0000256" key="15">
    <source>
        <dbReference type="ARBA" id="ARBA00022777"/>
    </source>
</evidence>
<evidence type="ECO:0000256" key="11">
    <source>
        <dbReference type="ARBA" id="ARBA00022692"/>
    </source>
</evidence>
<evidence type="ECO:0000256" key="3">
    <source>
        <dbReference type="ARBA" id="ARBA00008684"/>
    </source>
</evidence>
<evidence type="ECO:0000256" key="18">
    <source>
        <dbReference type="ARBA" id="ARBA00023136"/>
    </source>
</evidence>
<dbReference type="FunFam" id="3.80.10.10:FF:000383">
    <property type="entry name" value="Leucine-rich repeat receptor protein kinase EMS1"/>
    <property type="match status" value="1"/>
</dbReference>
<feature type="transmembrane region" description="Helical" evidence="24">
    <location>
        <begin position="733"/>
        <end position="757"/>
    </location>
</feature>
<evidence type="ECO:0000256" key="16">
    <source>
        <dbReference type="ARBA" id="ARBA00022840"/>
    </source>
</evidence>
<dbReference type="InterPro" id="IPR003591">
    <property type="entry name" value="Leu-rich_rpt_typical-subtyp"/>
</dbReference>
<dbReference type="Pfam" id="PF00560">
    <property type="entry name" value="LRR_1"/>
    <property type="match status" value="6"/>
</dbReference>
<comment type="caution">
    <text evidence="26">The sequence shown here is derived from an EMBL/GenBank/DDBJ whole genome shotgun (WGS) entry which is preliminary data.</text>
</comment>
<keyword evidence="20" id="KW-0325">Glycoprotein</keyword>
<dbReference type="PROSITE" id="PS50011">
    <property type="entry name" value="PROTEIN_KINASE_DOM"/>
    <property type="match status" value="1"/>
</dbReference>
<dbReference type="GO" id="GO:0004674">
    <property type="term" value="F:protein serine/threonine kinase activity"/>
    <property type="evidence" value="ECO:0007669"/>
    <property type="project" value="UniProtKB-KW"/>
</dbReference>
<dbReference type="PROSITE" id="PS51450">
    <property type="entry name" value="LRR"/>
    <property type="match status" value="2"/>
</dbReference>
<gene>
    <name evidence="26" type="ORF">NC653_009291</name>
</gene>
<comment type="catalytic activity">
    <reaction evidence="21">
        <text>L-threonyl-[protein] + ATP = O-phospho-L-threonyl-[protein] + ADP + H(+)</text>
        <dbReference type="Rhea" id="RHEA:46608"/>
        <dbReference type="Rhea" id="RHEA-COMP:11060"/>
        <dbReference type="Rhea" id="RHEA-COMP:11605"/>
        <dbReference type="ChEBI" id="CHEBI:15378"/>
        <dbReference type="ChEBI" id="CHEBI:30013"/>
        <dbReference type="ChEBI" id="CHEBI:30616"/>
        <dbReference type="ChEBI" id="CHEBI:61977"/>
        <dbReference type="ChEBI" id="CHEBI:456216"/>
        <dbReference type="EC" id="2.7.11.1"/>
    </reaction>
</comment>